<reference evidence="1" key="1">
    <citation type="journal article" date="2020" name="Stud. Mycol.">
        <title>101 Dothideomycetes genomes: a test case for predicting lifestyles and emergence of pathogens.</title>
        <authorList>
            <person name="Haridas S."/>
            <person name="Albert R."/>
            <person name="Binder M."/>
            <person name="Bloem J."/>
            <person name="Labutti K."/>
            <person name="Salamov A."/>
            <person name="Andreopoulos B."/>
            <person name="Baker S."/>
            <person name="Barry K."/>
            <person name="Bills G."/>
            <person name="Bluhm B."/>
            <person name="Cannon C."/>
            <person name="Castanera R."/>
            <person name="Culley D."/>
            <person name="Daum C."/>
            <person name="Ezra D."/>
            <person name="Gonzalez J."/>
            <person name="Henrissat B."/>
            <person name="Kuo A."/>
            <person name="Liang C."/>
            <person name="Lipzen A."/>
            <person name="Lutzoni F."/>
            <person name="Magnuson J."/>
            <person name="Mondo S."/>
            <person name="Nolan M."/>
            <person name="Ohm R."/>
            <person name="Pangilinan J."/>
            <person name="Park H.-J."/>
            <person name="Ramirez L."/>
            <person name="Alfaro M."/>
            <person name="Sun H."/>
            <person name="Tritt A."/>
            <person name="Yoshinaga Y."/>
            <person name="Zwiers L.-H."/>
            <person name="Turgeon B."/>
            <person name="Goodwin S."/>
            <person name="Spatafora J."/>
            <person name="Crous P."/>
            <person name="Grigoriev I."/>
        </authorList>
    </citation>
    <scope>NUCLEOTIDE SEQUENCE</scope>
    <source>
        <strain evidence="1">ATCC 200398</strain>
    </source>
</reference>
<keyword evidence="2" id="KW-1185">Reference proteome</keyword>
<proteinExistence type="predicted"/>
<comment type="caution">
    <text evidence="1">The sequence shown here is derived from an EMBL/GenBank/DDBJ whole genome shotgun (WGS) entry which is preliminary data.</text>
</comment>
<dbReference type="EMBL" id="MU003498">
    <property type="protein sequence ID" value="KAF2474459.1"/>
    <property type="molecule type" value="Genomic_DNA"/>
</dbReference>
<name>A0ACB6R5E2_9PLEO</name>
<evidence type="ECO:0000313" key="2">
    <source>
        <dbReference type="Proteomes" id="UP000799755"/>
    </source>
</evidence>
<protein>
    <submittedName>
        <fullName evidence="1">Uncharacterized protein</fullName>
    </submittedName>
</protein>
<evidence type="ECO:0000313" key="1">
    <source>
        <dbReference type="EMBL" id="KAF2474459.1"/>
    </source>
</evidence>
<organism evidence="1 2">
    <name type="scientific">Lindgomyces ingoldianus</name>
    <dbReference type="NCBI Taxonomy" id="673940"/>
    <lineage>
        <taxon>Eukaryota</taxon>
        <taxon>Fungi</taxon>
        <taxon>Dikarya</taxon>
        <taxon>Ascomycota</taxon>
        <taxon>Pezizomycotina</taxon>
        <taxon>Dothideomycetes</taxon>
        <taxon>Pleosporomycetidae</taxon>
        <taxon>Pleosporales</taxon>
        <taxon>Lindgomycetaceae</taxon>
        <taxon>Lindgomyces</taxon>
    </lineage>
</organism>
<accession>A0ACB6R5E2</accession>
<gene>
    <name evidence="1" type="ORF">BDR25DRAFT_352010</name>
</gene>
<dbReference type="Proteomes" id="UP000799755">
    <property type="component" value="Unassembled WGS sequence"/>
</dbReference>
<sequence length="699" mass="78502">MSPSAFLFPEPLRHPKACEAPIFTHVYPLWSQFFSSKRTGNSVSKLMGLPSMPTSEDSQHTSVSLNPKHPHQEESPRVPEELIAHGKDVELVSIPLRSNRLITAPQSIVCLLKPVNPSAYEQIPVSLLSSSNLPWTRPKTELSRLPTYIFHNAYFPQRIFSTTQHPHPLPQDTLHNEQCKAILPLALPDDFPRRKHCYIMSTRQNSQAVQILAKRFRKIATTGIAVRQPSRPAHKSLLSPGHSNKTDVVNNVHQPMNAEAMHKHLTAPLFNKILEKQQQSSSNSTTAYTTSMYTPSYYTVLGLAPNAPAGVIRAAYKALVLIYHPDKTVHFATDERVKYASMFQKVQQAYDVLSNPVTKAEYDNGLDLEHRSSEISSSQSSKGNNIRSAPARCLPILTTTAKRAAIRAKLSSDRIKRDKGEAHLPLDGLQYTLQIWRGLAEERRSVPTEHTHCMIKIYEYEEKVKAREAEVGYWLDNIGKTKIHQGSYSRDRKEKVKAGRAMGAPKSTPSTRSSTPKRGLATSKSRLFPRNEASTRAKEKVRQDAAKLAQLDVKATTVNTEKEKQKQNADQAATQHADRIAKARVNPALNVSSIPEDQGEEEVKQQVASWKRECSKCGGSHRFLAEWKKCSIQALQEQVEQDDQNTSVYAYEIFCAKAKTSGSRKDFKSMRRLTKFAYPRLPRYLGPIGGSRTRTGMTN</sequence>